<feature type="non-terminal residue" evidence="1">
    <location>
        <position position="141"/>
    </location>
</feature>
<organism evidence="1 2">
    <name type="scientific">Racocetra persica</name>
    <dbReference type="NCBI Taxonomy" id="160502"/>
    <lineage>
        <taxon>Eukaryota</taxon>
        <taxon>Fungi</taxon>
        <taxon>Fungi incertae sedis</taxon>
        <taxon>Mucoromycota</taxon>
        <taxon>Glomeromycotina</taxon>
        <taxon>Glomeromycetes</taxon>
        <taxon>Diversisporales</taxon>
        <taxon>Gigasporaceae</taxon>
        <taxon>Racocetra</taxon>
    </lineage>
</organism>
<name>A0ACA9SJ68_9GLOM</name>
<comment type="caution">
    <text evidence="1">The sequence shown here is derived from an EMBL/GenBank/DDBJ whole genome shotgun (WGS) entry which is preliminary data.</text>
</comment>
<evidence type="ECO:0000313" key="1">
    <source>
        <dbReference type="EMBL" id="CAG8841458.1"/>
    </source>
</evidence>
<dbReference type="Proteomes" id="UP000789920">
    <property type="component" value="Unassembled WGS sequence"/>
</dbReference>
<keyword evidence="2" id="KW-1185">Reference proteome</keyword>
<accession>A0ACA9SJ68</accession>
<evidence type="ECO:0000313" key="2">
    <source>
        <dbReference type="Proteomes" id="UP000789920"/>
    </source>
</evidence>
<sequence>PNSEATLSKPTVKRKKFKSTKFLEPRKIEIDETLIVVFVSCGLPFNIIENPFVINLLKVLCPEYNPPSRRLLDTQVAWVNIKIEQTIRSTSNLTICIDGWTSQNKTSLWCFIILTSDCKEYIYRIADYSNYSHTGEFLAQQ</sequence>
<gene>
    <name evidence="1" type="ORF">RPERSI_LOCUS31886</name>
</gene>
<reference evidence="1" key="1">
    <citation type="submission" date="2021-06" db="EMBL/GenBank/DDBJ databases">
        <authorList>
            <person name="Kallberg Y."/>
            <person name="Tangrot J."/>
            <person name="Rosling A."/>
        </authorList>
    </citation>
    <scope>NUCLEOTIDE SEQUENCE</scope>
    <source>
        <strain evidence="1">MA461A</strain>
    </source>
</reference>
<proteinExistence type="predicted"/>
<dbReference type="EMBL" id="CAJVQC010130382">
    <property type="protein sequence ID" value="CAG8841458.1"/>
    <property type="molecule type" value="Genomic_DNA"/>
</dbReference>
<feature type="non-terminal residue" evidence="1">
    <location>
        <position position="1"/>
    </location>
</feature>
<protein>
    <submittedName>
        <fullName evidence="1">16101_t:CDS:1</fullName>
    </submittedName>
</protein>